<evidence type="ECO:0000313" key="3">
    <source>
        <dbReference type="Proteomes" id="UP000233786"/>
    </source>
</evidence>
<feature type="transmembrane region" description="Helical" evidence="1">
    <location>
        <begin position="55"/>
        <end position="77"/>
    </location>
</feature>
<gene>
    <name evidence="2" type="ORF">A8926_2479</name>
</gene>
<dbReference type="STRING" id="994479.GCA_000194155_02964"/>
<keyword evidence="1" id="KW-1133">Transmembrane helix</keyword>
<keyword evidence="1" id="KW-0812">Transmembrane</keyword>
<dbReference type="OrthoDB" id="3700124at2"/>
<accession>A0A2N3XW04</accession>
<organism evidence="2 3">
    <name type="scientific">Saccharopolyspora spinosa</name>
    <dbReference type="NCBI Taxonomy" id="60894"/>
    <lineage>
        <taxon>Bacteria</taxon>
        <taxon>Bacillati</taxon>
        <taxon>Actinomycetota</taxon>
        <taxon>Actinomycetes</taxon>
        <taxon>Pseudonocardiales</taxon>
        <taxon>Pseudonocardiaceae</taxon>
        <taxon>Saccharopolyspora</taxon>
    </lineage>
</organism>
<evidence type="ECO:0000313" key="2">
    <source>
        <dbReference type="EMBL" id="PKW14829.1"/>
    </source>
</evidence>
<dbReference type="RefSeq" id="WP_010695861.1">
    <property type="nucleotide sequence ID" value="NZ_CP061007.1"/>
</dbReference>
<evidence type="ECO:0000256" key="1">
    <source>
        <dbReference type="SAM" id="Phobius"/>
    </source>
</evidence>
<feature type="transmembrane region" description="Helical" evidence="1">
    <location>
        <begin position="89"/>
        <end position="108"/>
    </location>
</feature>
<dbReference type="EMBL" id="PJNB01000001">
    <property type="protein sequence ID" value="PKW14829.1"/>
    <property type="molecule type" value="Genomic_DNA"/>
</dbReference>
<reference evidence="2" key="1">
    <citation type="submission" date="2017-12" db="EMBL/GenBank/DDBJ databases">
        <title>Sequencing the genomes of 1000 Actinobacteria strains.</title>
        <authorList>
            <person name="Klenk H.-P."/>
        </authorList>
    </citation>
    <scope>NUCLEOTIDE SEQUENCE [LARGE SCALE GENOMIC DNA]</scope>
    <source>
        <strain evidence="2">DSM 44228</strain>
    </source>
</reference>
<dbReference type="AlphaFoldDB" id="A0A2N3XW04"/>
<comment type="caution">
    <text evidence="2">The sequence shown here is derived from an EMBL/GenBank/DDBJ whole genome shotgun (WGS) entry which is preliminary data.</text>
</comment>
<keyword evidence="3" id="KW-1185">Reference proteome</keyword>
<sequence length="109" mass="11187">MAPARRTAALLTPLVAAAGTAAGVLVLFFGQRALAPVLAGGPGAVCTEPDCVLGVGLWLIVGGVIALCASLLAGTVFRHRDRPVRRGLLIALWCVAAYLVESVVLWILA</sequence>
<keyword evidence="1" id="KW-0472">Membrane</keyword>
<dbReference type="Proteomes" id="UP000233786">
    <property type="component" value="Unassembled WGS sequence"/>
</dbReference>
<name>A0A2N3XW04_SACSN</name>
<proteinExistence type="predicted"/>
<protein>
    <submittedName>
        <fullName evidence="2">Uncharacterized protein</fullName>
    </submittedName>
</protein>